<name>A0A916YBT3_9MICO</name>
<feature type="compositionally biased region" description="Basic and acidic residues" evidence="1">
    <location>
        <begin position="1"/>
        <end position="25"/>
    </location>
</feature>
<dbReference type="Proteomes" id="UP000633205">
    <property type="component" value="Unassembled WGS sequence"/>
</dbReference>
<dbReference type="RefSeq" id="WP_188711987.1">
    <property type="nucleotide sequence ID" value="NZ_BMHO01000001.1"/>
</dbReference>
<keyword evidence="2" id="KW-0472">Membrane</keyword>
<evidence type="ECO:0000256" key="1">
    <source>
        <dbReference type="SAM" id="MobiDB-lite"/>
    </source>
</evidence>
<dbReference type="AlphaFoldDB" id="A0A916YBT3"/>
<feature type="region of interest" description="Disordered" evidence="1">
    <location>
        <begin position="1"/>
        <end position="125"/>
    </location>
</feature>
<organism evidence="3 4">
    <name type="scientific">Microbacterium faecale</name>
    <dbReference type="NCBI Taxonomy" id="1804630"/>
    <lineage>
        <taxon>Bacteria</taxon>
        <taxon>Bacillati</taxon>
        <taxon>Actinomycetota</taxon>
        <taxon>Actinomycetes</taxon>
        <taxon>Micrococcales</taxon>
        <taxon>Microbacteriaceae</taxon>
        <taxon>Microbacterium</taxon>
    </lineage>
</organism>
<proteinExistence type="predicted"/>
<feature type="transmembrane region" description="Helical" evidence="2">
    <location>
        <begin position="130"/>
        <end position="151"/>
    </location>
</feature>
<keyword evidence="2" id="KW-0812">Transmembrane</keyword>
<reference evidence="3" key="2">
    <citation type="submission" date="2020-09" db="EMBL/GenBank/DDBJ databases">
        <authorList>
            <person name="Sun Q."/>
            <person name="Zhou Y."/>
        </authorList>
    </citation>
    <scope>NUCLEOTIDE SEQUENCE</scope>
    <source>
        <strain evidence="3">CGMCC 1.15152</strain>
    </source>
</reference>
<protein>
    <submittedName>
        <fullName evidence="3">Uncharacterized protein</fullName>
    </submittedName>
</protein>
<feature type="compositionally biased region" description="Basic and acidic residues" evidence="1">
    <location>
        <begin position="54"/>
        <end position="64"/>
    </location>
</feature>
<gene>
    <name evidence="3" type="ORF">GCM10010915_18740</name>
</gene>
<accession>A0A916YBT3</accession>
<dbReference type="EMBL" id="BMHO01000001">
    <property type="protein sequence ID" value="GGD38196.1"/>
    <property type="molecule type" value="Genomic_DNA"/>
</dbReference>
<sequence>MGEFPWQKRDDGRWAQRMPWHRDEPGASAEPSDPAESSESAVRAADAANPLRARTGEAHDDAPRPDAVTEVDPAPTAEPATNGEPVAAVLPPYARTPVPAAKSESRPTASPGAAPPAPPPARRARRTSSIIGMVVVASMLTGAVVLGIILGSDDSGASPDPGAGDAEVEEAVAATVEGYFAAIAGADADRALAHTDLDPEAGHARFDFSLMTDETLARSQEQWPIRDVEIGRIKFDAEYDWRAVVEVTYLLGDERVDAEYEAHEAYDGEYDWLVEFDVRPVLASGSQFAGVDLRLDDQTLPVDAYVLLFPGRYEVAMDAAPHLGFLPSPGLEPGAEGPAFLTAPIDHEFVLSTTVSERGARLFEEAVRASLDECLASTALTADCTDPAYGSFASGDLVDGSVTRTIAEDRQPDFTPRTDAHDVLALRGRGSTSIDISGTCADGGSCTGWELTGTPIVHFDGDATRVTWD</sequence>
<feature type="compositionally biased region" description="Low complexity" evidence="1">
    <location>
        <begin position="26"/>
        <end position="41"/>
    </location>
</feature>
<evidence type="ECO:0000313" key="4">
    <source>
        <dbReference type="Proteomes" id="UP000633205"/>
    </source>
</evidence>
<evidence type="ECO:0000256" key="2">
    <source>
        <dbReference type="SAM" id="Phobius"/>
    </source>
</evidence>
<evidence type="ECO:0000313" key="3">
    <source>
        <dbReference type="EMBL" id="GGD38196.1"/>
    </source>
</evidence>
<reference evidence="3" key="1">
    <citation type="journal article" date="2014" name="Int. J. Syst. Evol. Microbiol.">
        <title>Complete genome sequence of Corynebacterium casei LMG S-19264T (=DSM 44701T), isolated from a smear-ripened cheese.</title>
        <authorList>
            <consortium name="US DOE Joint Genome Institute (JGI-PGF)"/>
            <person name="Walter F."/>
            <person name="Albersmeier A."/>
            <person name="Kalinowski J."/>
            <person name="Ruckert C."/>
        </authorList>
    </citation>
    <scope>NUCLEOTIDE SEQUENCE</scope>
    <source>
        <strain evidence="3">CGMCC 1.15152</strain>
    </source>
</reference>
<comment type="caution">
    <text evidence="3">The sequence shown here is derived from an EMBL/GenBank/DDBJ whole genome shotgun (WGS) entry which is preliminary data.</text>
</comment>
<keyword evidence="2" id="KW-1133">Transmembrane helix</keyword>
<keyword evidence="4" id="KW-1185">Reference proteome</keyword>